<dbReference type="STRING" id="62062.ENSHHUP00000071132"/>
<accession>A0A4W5Q581</accession>
<dbReference type="Proteomes" id="UP000314982">
    <property type="component" value="Unassembled WGS sequence"/>
</dbReference>
<dbReference type="Ensembl" id="ENSHHUT00000073502.1">
    <property type="protein sequence ID" value="ENSHHUP00000071132.1"/>
    <property type="gene ID" value="ENSHHUG00000041821.1"/>
</dbReference>
<protein>
    <submittedName>
        <fullName evidence="2">Uncharacterized protein</fullName>
    </submittedName>
</protein>
<name>A0A4W5Q581_9TELE</name>
<reference evidence="2" key="2">
    <citation type="submission" date="2025-08" db="UniProtKB">
        <authorList>
            <consortium name="Ensembl"/>
        </authorList>
    </citation>
    <scope>IDENTIFICATION</scope>
</reference>
<reference evidence="2" key="3">
    <citation type="submission" date="2025-09" db="UniProtKB">
        <authorList>
            <consortium name="Ensembl"/>
        </authorList>
    </citation>
    <scope>IDENTIFICATION</scope>
</reference>
<organism evidence="2 3">
    <name type="scientific">Hucho hucho</name>
    <name type="common">huchen</name>
    <dbReference type="NCBI Taxonomy" id="62062"/>
    <lineage>
        <taxon>Eukaryota</taxon>
        <taxon>Metazoa</taxon>
        <taxon>Chordata</taxon>
        <taxon>Craniata</taxon>
        <taxon>Vertebrata</taxon>
        <taxon>Euteleostomi</taxon>
        <taxon>Actinopterygii</taxon>
        <taxon>Neopterygii</taxon>
        <taxon>Teleostei</taxon>
        <taxon>Protacanthopterygii</taxon>
        <taxon>Salmoniformes</taxon>
        <taxon>Salmonidae</taxon>
        <taxon>Salmoninae</taxon>
        <taxon>Hucho</taxon>
    </lineage>
</organism>
<keyword evidence="3" id="KW-1185">Reference proteome</keyword>
<sequence>MVTHFTKLPTNSSCADISSRGSLELGSECYPAVPPSAPPAEDHPSPGFSADDDASPLEPSPFHSALYMPQDELPVPPDIQLRQSGVPGVGGVLGIWAQRTLDVGERFGPYVGEQRVCLRDPTQGWEVGETLAVYCLNRGFSSLCSLLRREGWREESGS</sequence>
<dbReference type="AlphaFoldDB" id="A0A4W5Q581"/>
<reference evidence="3" key="1">
    <citation type="submission" date="2018-06" db="EMBL/GenBank/DDBJ databases">
        <title>Genome assembly of Danube salmon.</title>
        <authorList>
            <person name="Macqueen D.J."/>
            <person name="Gundappa M.K."/>
        </authorList>
    </citation>
    <scope>NUCLEOTIDE SEQUENCE [LARGE SCALE GENOMIC DNA]</scope>
</reference>
<evidence type="ECO:0000313" key="3">
    <source>
        <dbReference type="Proteomes" id="UP000314982"/>
    </source>
</evidence>
<dbReference type="GeneTree" id="ENSGT00940000174694"/>
<proteinExistence type="predicted"/>
<dbReference type="InterPro" id="IPR046341">
    <property type="entry name" value="SET_dom_sf"/>
</dbReference>
<evidence type="ECO:0000313" key="2">
    <source>
        <dbReference type="Ensembl" id="ENSHHUP00000071132.1"/>
    </source>
</evidence>
<feature type="region of interest" description="Disordered" evidence="1">
    <location>
        <begin position="25"/>
        <end position="69"/>
    </location>
</feature>
<evidence type="ECO:0000256" key="1">
    <source>
        <dbReference type="SAM" id="MobiDB-lite"/>
    </source>
</evidence>
<dbReference type="Gene3D" id="2.170.270.10">
    <property type="entry name" value="SET domain"/>
    <property type="match status" value="1"/>
</dbReference>